<accession>A0AAU9UQ12</accession>
<evidence type="ECO:0000313" key="2">
    <source>
        <dbReference type="EMBL" id="CAH2099714.1"/>
    </source>
</evidence>
<comment type="caution">
    <text evidence="2">The sequence shown here is derived from an EMBL/GenBank/DDBJ whole genome shotgun (WGS) entry which is preliminary data.</text>
</comment>
<gene>
    <name evidence="2" type="ORF">EEDITHA_LOCUS14658</name>
</gene>
<feature type="domain" description="DUF4817" evidence="1">
    <location>
        <begin position="5"/>
        <end position="59"/>
    </location>
</feature>
<sequence length="360" mass="41780">MDRLTTAECVEIVKTYYKNGESVVGTFRALRGVYGRHNRPSERAIGKIVRKFEETGSVTDGPRHNRNECSTANIAAVSESVEEHQNLSITKRAQHLGLFYGTLWRILHLDLHLHPYKIQLKQELKPADHAMRRTYADWVLEQQRLNDDFSHRIFFSDEAHIMLGGYVNKQNCRIWGSENPKVTVERPLHPQKITVWCFIWSGGVIGPYFFENDEGVTQTVNSDRYSHMITEFFFWREIEDMDVENMWFQQDGATSHTTRPVLALLREKFPGRVISRFGNVNWPPRSCDLSPLDFFLWGYAKDRVYADNPQILDALKTNIRQVMAELLPAMGRQVIENYLKKIQSYKMSGGGHLNDVVFHT</sequence>
<protein>
    <recommendedName>
        <fullName evidence="1">DUF4817 domain-containing protein</fullName>
    </recommendedName>
</protein>
<reference evidence="2" key="1">
    <citation type="submission" date="2022-03" db="EMBL/GenBank/DDBJ databases">
        <authorList>
            <person name="Tunstrom K."/>
        </authorList>
    </citation>
    <scope>NUCLEOTIDE SEQUENCE</scope>
</reference>
<evidence type="ECO:0000259" key="1">
    <source>
        <dbReference type="Pfam" id="PF16087"/>
    </source>
</evidence>
<keyword evidence="3" id="KW-1185">Reference proteome</keyword>
<proteinExistence type="predicted"/>
<dbReference type="InterPro" id="IPR032135">
    <property type="entry name" value="DUF4817"/>
</dbReference>
<dbReference type="PANTHER" id="PTHR47326">
    <property type="entry name" value="TRANSPOSABLE ELEMENT TC3 TRANSPOSASE-LIKE PROTEIN"/>
    <property type="match status" value="1"/>
</dbReference>
<dbReference type="PANTHER" id="PTHR47326:SF1">
    <property type="entry name" value="HTH PSQ-TYPE DOMAIN-CONTAINING PROTEIN"/>
    <property type="match status" value="1"/>
</dbReference>
<dbReference type="Pfam" id="PF16087">
    <property type="entry name" value="DUF4817"/>
    <property type="match status" value="1"/>
</dbReference>
<name>A0AAU9UQ12_EUPED</name>
<dbReference type="EMBL" id="CAKOGL010000022">
    <property type="protein sequence ID" value="CAH2099714.1"/>
    <property type="molecule type" value="Genomic_DNA"/>
</dbReference>
<organism evidence="2 3">
    <name type="scientific">Euphydryas editha</name>
    <name type="common">Edith's checkerspot</name>
    <dbReference type="NCBI Taxonomy" id="104508"/>
    <lineage>
        <taxon>Eukaryota</taxon>
        <taxon>Metazoa</taxon>
        <taxon>Ecdysozoa</taxon>
        <taxon>Arthropoda</taxon>
        <taxon>Hexapoda</taxon>
        <taxon>Insecta</taxon>
        <taxon>Pterygota</taxon>
        <taxon>Neoptera</taxon>
        <taxon>Endopterygota</taxon>
        <taxon>Lepidoptera</taxon>
        <taxon>Glossata</taxon>
        <taxon>Ditrysia</taxon>
        <taxon>Papilionoidea</taxon>
        <taxon>Nymphalidae</taxon>
        <taxon>Nymphalinae</taxon>
        <taxon>Euphydryas</taxon>
    </lineage>
</organism>
<dbReference type="InterPro" id="IPR036397">
    <property type="entry name" value="RNaseH_sf"/>
</dbReference>
<dbReference type="GO" id="GO:0003676">
    <property type="term" value="F:nucleic acid binding"/>
    <property type="evidence" value="ECO:0007669"/>
    <property type="project" value="InterPro"/>
</dbReference>
<evidence type="ECO:0000313" key="3">
    <source>
        <dbReference type="Proteomes" id="UP001153954"/>
    </source>
</evidence>
<dbReference type="Proteomes" id="UP001153954">
    <property type="component" value="Unassembled WGS sequence"/>
</dbReference>
<dbReference type="Gene3D" id="3.30.420.10">
    <property type="entry name" value="Ribonuclease H-like superfamily/Ribonuclease H"/>
    <property type="match status" value="1"/>
</dbReference>
<dbReference type="AlphaFoldDB" id="A0AAU9UQ12"/>